<dbReference type="SUPFAM" id="SSF55729">
    <property type="entry name" value="Acyl-CoA N-acyltransferases (Nat)"/>
    <property type="match status" value="2"/>
</dbReference>
<evidence type="ECO:0000256" key="1">
    <source>
        <dbReference type="ARBA" id="ARBA00022679"/>
    </source>
</evidence>
<name>A0A4Q9HKD7_STRKA</name>
<dbReference type="Pfam" id="PF00583">
    <property type="entry name" value="Acetyltransf_1"/>
    <property type="match status" value="2"/>
</dbReference>
<dbReference type="InterPro" id="IPR000182">
    <property type="entry name" value="GNAT_dom"/>
</dbReference>
<accession>A0A4Q9HKD7</accession>
<gene>
    <name evidence="5" type="ORF">EYS09_34640</name>
</gene>
<comment type="caution">
    <text evidence="5">The sequence shown here is derived from an EMBL/GenBank/DDBJ whole genome shotgun (WGS) entry which is preliminary data.</text>
</comment>
<organism evidence="5 6">
    <name type="scientific">Streptomyces kasugaensis</name>
    <dbReference type="NCBI Taxonomy" id="1946"/>
    <lineage>
        <taxon>Bacteria</taxon>
        <taxon>Bacillati</taxon>
        <taxon>Actinomycetota</taxon>
        <taxon>Actinomycetes</taxon>
        <taxon>Kitasatosporales</taxon>
        <taxon>Streptomycetaceae</taxon>
        <taxon>Streptomyces</taxon>
    </lineage>
</organism>
<reference evidence="5 6" key="1">
    <citation type="submission" date="2019-02" db="EMBL/GenBank/DDBJ databases">
        <title>Draft Genome Sequence of Streptomyces sp. AM-2504, identified by 16S rRNA comparative analysis as a Streptomyces Kasugaensis strain.</title>
        <authorList>
            <person name="Napolioni V."/>
            <person name="Giuliodori A.M."/>
            <person name="Spurio R."/>
            <person name="Fabbretti A."/>
        </authorList>
    </citation>
    <scope>NUCLEOTIDE SEQUENCE [LARGE SCALE GENOMIC DNA]</scope>
    <source>
        <strain evidence="5 6">AM-2504</strain>
    </source>
</reference>
<dbReference type="PANTHER" id="PTHR43877">
    <property type="entry name" value="AMINOALKYLPHOSPHONATE N-ACETYLTRANSFERASE-RELATED-RELATED"/>
    <property type="match status" value="1"/>
</dbReference>
<evidence type="ECO:0000313" key="6">
    <source>
        <dbReference type="Proteomes" id="UP000292452"/>
    </source>
</evidence>
<evidence type="ECO:0000259" key="4">
    <source>
        <dbReference type="PROSITE" id="PS51186"/>
    </source>
</evidence>
<feature type="region of interest" description="Disordered" evidence="3">
    <location>
        <begin position="189"/>
        <end position="219"/>
    </location>
</feature>
<dbReference type="PROSITE" id="PS51186">
    <property type="entry name" value="GNAT"/>
    <property type="match status" value="2"/>
</dbReference>
<evidence type="ECO:0000256" key="3">
    <source>
        <dbReference type="SAM" id="MobiDB-lite"/>
    </source>
</evidence>
<feature type="domain" description="N-acetyltransferase" evidence="4">
    <location>
        <begin position="248"/>
        <end position="384"/>
    </location>
</feature>
<keyword evidence="6" id="KW-1185">Reference proteome</keyword>
<dbReference type="GO" id="GO:0016747">
    <property type="term" value="F:acyltransferase activity, transferring groups other than amino-acyl groups"/>
    <property type="evidence" value="ECO:0007669"/>
    <property type="project" value="InterPro"/>
</dbReference>
<feature type="domain" description="N-acetyltransferase" evidence="4">
    <location>
        <begin position="21"/>
        <end position="181"/>
    </location>
</feature>
<evidence type="ECO:0000256" key="2">
    <source>
        <dbReference type="ARBA" id="ARBA00023315"/>
    </source>
</evidence>
<keyword evidence="1 5" id="KW-0808">Transferase</keyword>
<protein>
    <submittedName>
        <fullName evidence="5">GNAT family N-acetyltransferase</fullName>
    </submittedName>
</protein>
<dbReference type="InterPro" id="IPR050832">
    <property type="entry name" value="Bact_Acetyltransf"/>
</dbReference>
<dbReference type="Proteomes" id="UP000292452">
    <property type="component" value="Unassembled WGS sequence"/>
</dbReference>
<sequence length="384" mass="40098">MEKLPGLPGKEPVRAGRYGHVGPLSVTEIDADAWYDVLAAAHRHDRPNTPAPERDAEAGRLYVPALRSRSVAFALPDPGAVAGTAVGYAGIALVRLFDSEENAATAFLDTLTVHPGRRGRGVGGALWSQVRALLVAEGRTSLTGLVHRGGAGERFATGCGAECALPLVAYVQTVAGAVDMPGVAGAAGISGTPGSDATGEPGEPKGSEGTEGTEDAEGSRLLPDGYRFAAWSGLVPDEHAATHARAHNAMQDAPIGDLDEQHDPWDADRVRATTRVILDRGGMMLTVAAIAEADGTVAGYTELVLPTPDSVRALQYDTAVIPEHRGRGLGRAVKLRMLAYLRARRPGVREIMTTVAEGNAPMLAVNAALGYRAESGLGIYQVRI</sequence>
<dbReference type="AlphaFoldDB" id="A0A4Q9HKD7"/>
<dbReference type="EMBL" id="SIXH01000574">
    <property type="protein sequence ID" value="TBO55173.1"/>
    <property type="molecule type" value="Genomic_DNA"/>
</dbReference>
<dbReference type="Gene3D" id="3.40.630.30">
    <property type="match status" value="1"/>
</dbReference>
<keyword evidence="2" id="KW-0012">Acyltransferase</keyword>
<evidence type="ECO:0000313" key="5">
    <source>
        <dbReference type="EMBL" id="TBO55173.1"/>
    </source>
</evidence>
<proteinExistence type="predicted"/>
<dbReference type="InterPro" id="IPR016181">
    <property type="entry name" value="Acyl_CoA_acyltransferase"/>
</dbReference>
<dbReference type="CDD" id="cd04301">
    <property type="entry name" value="NAT_SF"/>
    <property type="match status" value="1"/>
</dbReference>
<dbReference type="RefSeq" id="WP_131126196.1">
    <property type="nucleotide sequence ID" value="NZ_SIXH01000574.1"/>
</dbReference>